<sequence>MSDTEADGAPGDLGPPHLTLEYDLDAPPDRVWRAISQPAFREAWLPARDLADERPVSSEPGRQVGYRLREAAPPFLESVVTFQLRPNADGGTRLRIVHGLTGAGEARPCPANHNRREQMRAA</sequence>
<proteinExistence type="predicted"/>
<dbReference type="InterPro" id="IPR023393">
    <property type="entry name" value="START-like_dom_sf"/>
</dbReference>
<comment type="caution">
    <text evidence="2">The sequence shown here is derived from an EMBL/GenBank/DDBJ whole genome shotgun (WGS) entry which is preliminary data.</text>
</comment>
<dbReference type="SUPFAM" id="SSF55961">
    <property type="entry name" value="Bet v1-like"/>
    <property type="match status" value="1"/>
</dbReference>
<feature type="region of interest" description="Disordered" evidence="1">
    <location>
        <begin position="1"/>
        <end position="22"/>
    </location>
</feature>
<dbReference type="CDD" id="cd07814">
    <property type="entry name" value="SRPBCC_CalC_Aha1-like"/>
    <property type="match status" value="1"/>
</dbReference>
<reference evidence="2 3" key="1">
    <citation type="submission" date="2024-03" db="EMBL/GenBank/DDBJ databases">
        <title>High-quality draft genome sequencing of Tistrella sp. BH-R2-4.</title>
        <authorList>
            <person name="Dong C."/>
        </authorList>
    </citation>
    <scope>NUCLEOTIDE SEQUENCE [LARGE SCALE GENOMIC DNA]</scope>
    <source>
        <strain evidence="2 3">BH-R2-4</strain>
    </source>
</reference>
<evidence type="ECO:0000256" key="1">
    <source>
        <dbReference type="SAM" id="MobiDB-lite"/>
    </source>
</evidence>
<organism evidence="2 3">
    <name type="scientific">Tistrella arctica</name>
    <dbReference type="NCBI Taxonomy" id="3133430"/>
    <lineage>
        <taxon>Bacteria</taxon>
        <taxon>Pseudomonadati</taxon>
        <taxon>Pseudomonadota</taxon>
        <taxon>Alphaproteobacteria</taxon>
        <taxon>Geminicoccales</taxon>
        <taxon>Geminicoccaceae</taxon>
        <taxon>Tistrella</taxon>
    </lineage>
</organism>
<dbReference type="Gene3D" id="3.30.530.20">
    <property type="match status" value="2"/>
</dbReference>
<evidence type="ECO:0000313" key="3">
    <source>
        <dbReference type="Proteomes" id="UP001413721"/>
    </source>
</evidence>
<name>A0ABU9YM46_9PROT</name>
<dbReference type="EMBL" id="JBBKTW010000006">
    <property type="protein sequence ID" value="MEN2989873.1"/>
    <property type="molecule type" value="Genomic_DNA"/>
</dbReference>
<gene>
    <name evidence="2" type="ORF">WG926_16270</name>
</gene>
<feature type="region of interest" description="Disordered" evidence="1">
    <location>
        <begin position="101"/>
        <end position="122"/>
    </location>
</feature>
<protein>
    <submittedName>
        <fullName evidence="2">SRPBCC domain-containing protein</fullName>
    </submittedName>
</protein>
<evidence type="ECO:0000313" key="2">
    <source>
        <dbReference type="EMBL" id="MEN2989873.1"/>
    </source>
</evidence>
<accession>A0ABU9YM46</accession>
<dbReference type="RefSeq" id="WP_345936052.1">
    <property type="nucleotide sequence ID" value="NZ_JBBKTV010000019.1"/>
</dbReference>
<keyword evidence="3" id="KW-1185">Reference proteome</keyword>
<dbReference type="Proteomes" id="UP001413721">
    <property type="component" value="Unassembled WGS sequence"/>
</dbReference>